<sequence length="81" mass="9251">KDRDDSVLESSSSTNCQQYDYRSNINIEVDSNTTSKSSGMDVDNYDADKNDRNEPMLDDRLTIETCHGLVEYYTVKLSLCK</sequence>
<protein>
    <submittedName>
        <fullName evidence="2">Uncharacterized protein</fullName>
    </submittedName>
</protein>
<name>A0A819V9N3_9BILA</name>
<proteinExistence type="predicted"/>
<dbReference type="AlphaFoldDB" id="A0A819V9N3"/>
<feature type="compositionally biased region" description="Polar residues" evidence="1">
    <location>
        <begin position="29"/>
        <end position="38"/>
    </location>
</feature>
<comment type="caution">
    <text evidence="2">The sequence shown here is derived from an EMBL/GenBank/DDBJ whole genome shotgun (WGS) entry which is preliminary data.</text>
</comment>
<feature type="non-terminal residue" evidence="2">
    <location>
        <position position="1"/>
    </location>
</feature>
<keyword evidence="3" id="KW-1185">Reference proteome</keyword>
<evidence type="ECO:0000313" key="2">
    <source>
        <dbReference type="EMBL" id="CAF4105631.1"/>
    </source>
</evidence>
<organism evidence="2 3">
    <name type="scientific">Rotaria socialis</name>
    <dbReference type="NCBI Taxonomy" id="392032"/>
    <lineage>
        <taxon>Eukaryota</taxon>
        <taxon>Metazoa</taxon>
        <taxon>Spiralia</taxon>
        <taxon>Gnathifera</taxon>
        <taxon>Rotifera</taxon>
        <taxon>Eurotatoria</taxon>
        <taxon>Bdelloidea</taxon>
        <taxon>Philodinida</taxon>
        <taxon>Philodinidae</taxon>
        <taxon>Rotaria</taxon>
    </lineage>
</organism>
<reference evidence="2" key="1">
    <citation type="submission" date="2021-02" db="EMBL/GenBank/DDBJ databases">
        <authorList>
            <person name="Nowell W R."/>
        </authorList>
    </citation>
    <scope>NUCLEOTIDE SEQUENCE</scope>
</reference>
<dbReference type="Proteomes" id="UP000663873">
    <property type="component" value="Unassembled WGS sequence"/>
</dbReference>
<gene>
    <name evidence="2" type="ORF">UJA718_LOCUS583</name>
</gene>
<accession>A0A819V9N3</accession>
<evidence type="ECO:0000256" key="1">
    <source>
        <dbReference type="SAM" id="MobiDB-lite"/>
    </source>
</evidence>
<evidence type="ECO:0000313" key="3">
    <source>
        <dbReference type="Proteomes" id="UP000663873"/>
    </source>
</evidence>
<feature type="region of interest" description="Disordered" evidence="1">
    <location>
        <begin position="29"/>
        <end position="54"/>
    </location>
</feature>
<dbReference type="EMBL" id="CAJOBP010000030">
    <property type="protein sequence ID" value="CAF4105631.1"/>
    <property type="molecule type" value="Genomic_DNA"/>
</dbReference>